<evidence type="ECO:0000313" key="4">
    <source>
        <dbReference type="Proteomes" id="UP000554235"/>
    </source>
</evidence>
<keyword evidence="3" id="KW-0560">Oxidoreductase</keyword>
<dbReference type="Pfam" id="PF07859">
    <property type="entry name" value="Abhydrolase_3"/>
    <property type="match status" value="1"/>
</dbReference>
<dbReference type="Gene3D" id="3.40.50.1820">
    <property type="entry name" value="alpha/beta hydrolase"/>
    <property type="match status" value="1"/>
</dbReference>
<protein>
    <submittedName>
        <fullName evidence="3">Arylesterase monooxygenase</fullName>
    </submittedName>
</protein>
<dbReference type="PANTHER" id="PTHR48081:SF8">
    <property type="entry name" value="ALPHA_BETA HYDROLASE FOLD-3 DOMAIN-CONTAINING PROTEIN-RELATED"/>
    <property type="match status" value="1"/>
</dbReference>
<reference evidence="3 4" key="1">
    <citation type="submission" date="2020-01" db="EMBL/GenBank/DDBJ databases">
        <title>Identification and distribution of gene clusters putatively required for synthesis of sphingolipid metabolism inhibitors in phylogenetically diverse species of the filamentous fungus Fusarium.</title>
        <authorList>
            <person name="Kim H.-S."/>
            <person name="Busman M."/>
            <person name="Brown D.W."/>
            <person name="Divon H."/>
            <person name="Uhlig S."/>
            <person name="Proctor R.H."/>
        </authorList>
    </citation>
    <scope>NUCLEOTIDE SEQUENCE [LARGE SCALE GENOMIC DNA]</scope>
    <source>
        <strain evidence="3 4">NRRL 20459</strain>
    </source>
</reference>
<feature type="domain" description="Alpha/beta hydrolase fold-3" evidence="2">
    <location>
        <begin position="87"/>
        <end position="293"/>
    </location>
</feature>
<keyword evidence="1" id="KW-0378">Hydrolase</keyword>
<dbReference type="OrthoDB" id="408631at2759"/>
<evidence type="ECO:0000259" key="2">
    <source>
        <dbReference type="Pfam" id="PF07859"/>
    </source>
</evidence>
<dbReference type="AlphaFoldDB" id="A0A8H4KU87"/>
<dbReference type="InterPro" id="IPR013094">
    <property type="entry name" value="AB_hydrolase_3"/>
</dbReference>
<comment type="caution">
    <text evidence="3">The sequence shown here is derived from an EMBL/GenBank/DDBJ whole genome shotgun (WGS) entry which is preliminary data.</text>
</comment>
<organism evidence="3 4">
    <name type="scientific">Fusarium albosuccineum</name>
    <dbReference type="NCBI Taxonomy" id="1237068"/>
    <lineage>
        <taxon>Eukaryota</taxon>
        <taxon>Fungi</taxon>
        <taxon>Dikarya</taxon>
        <taxon>Ascomycota</taxon>
        <taxon>Pezizomycotina</taxon>
        <taxon>Sordariomycetes</taxon>
        <taxon>Hypocreomycetidae</taxon>
        <taxon>Hypocreales</taxon>
        <taxon>Nectriaceae</taxon>
        <taxon>Fusarium</taxon>
        <taxon>Fusarium decemcellulare species complex</taxon>
    </lineage>
</organism>
<dbReference type="EMBL" id="JAADYS010002686">
    <property type="protein sequence ID" value="KAF4456260.1"/>
    <property type="molecule type" value="Genomic_DNA"/>
</dbReference>
<keyword evidence="3" id="KW-0503">Monooxygenase</keyword>
<dbReference type="InterPro" id="IPR029058">
    <property type="entry name" value="AB_hydrolase_fold"/>
</dbReference>
<dbReference type="GO" id="GO:0004497">
    <property type="term" value="F:monooxygenase activity"/>
    <property type="evidence" value="ECO:0007669"/>
    <property type="project" value="UniProtKB-KW"/>
</dbReference>
<dbReference type="SUPFAM" id="SSF53474">
    <property type="entry name" value="alpha/beta-Hydrolases"/>
    <property type="match status" value="1"/>
</dbReference>
<proteinExistence type="predicted"/>
<dbReference type="GO" id="GO:0016787">
    <property type="term" value="F:hydrolase activity"/>
    <property type="evidence" value="ECO:0007669"/>
    <property type="project" value="UniProtKB-KW"/>
</dbReference>
<dbReference type="InterPro" id="IPR050300">
    <property type="entry name" value="GDXG_lipolytic_enzyme"/>
</dbReference>
<name>A0A8H4KU87_9HYPO</name>
<dbReference type="PANTHER" id="PTHR48081">
    <property type="entry name" value="AB HYDROLASE SUPERFAMILY PROTEIN C4A8.06C"/>
    <property type="match status" value="1"/>
</dbReference>
<sequence length="318" mass="34826">MPLQYDPEWHALAGPKLKAQGEVLPLHDVETRRLRYEQLFVSSTYTFPDNIEVNVHDTPPAEDGHQVQMYQVSKKDGRKAGEQTPAVLHIHGGGFISVHAKDVLPSLVSYVVESGIPFFSVDYRWAPEHPFPAPVEDCFKALQYLHSQADTLGIDPSRIAVMGESAGGGIAAGLAILARDRHISPPLAKQILLYPMLDDRTVTDASGGLAVFSVNDVITGWTAYVGDDRGTDKVSPAASPARVTDVTGLPPLYLDVGQLDLFLGEDVDYAYKFLNAGIQTELHVYPGVIHAFQRWAHSSHVVKQAFVNRLRAIVTLAQ</sequence>
<dbReference type="Proteomes" id="UP000554235">
    <property type="component" value="Unassembled WGS sequence"/>
</dbReference>
<evidence type="ECO:0000256" key="1">
    <source>
        <dbReference type="ARBA" id="ARBA00022801"/>
    </source>
</evidence>
<keyword evidence="4" id="KW-1185">Reference proteome</keyword>
<accession>A0A8H4KU87</accession>
<gene>
    <name evidence="3" type="ORF">FALBO_15464</name>
</gene>
<evidence type="ECO:0000313" key="3">
    <source>
        <dbReference type="EMBL" id="KAF4456260.1"/>
    </source>
</evidence>